<accession>A0A1A9W5G7</accession>
<name>A0A1A9W5G7_9MUSC</name>
<keyword evidence="2" id="KW-1185">Reference proteome</keyword>
<sequence length="136" mass="14879">MSLPENLYGLEKPAKSNKKWNNSSKCFKLPASYLSKSSSCCPGFAFTSIKISALLNPAWHEYMPASRKVISKILKAPFLETLNFRDLIKGSSGGQGFTLHGFLSDGLALGHIDSGRSILCSWAMICLHSTLRSLIP</sequence>
<reference evidence="2" key="1">
    <citation type="submission" date="2014-03" db="EMBL/GenBank/DDBJ databases">
        <authorList>
            <person name="Aksoy S."/>
            <person name="Warren W."/>
            <person name="Wilson R.K."/>
        </authorList>
    </citation>
    <scope>NUCLEOTIDE SEQUENCE [LARGE SCALE GENOMIC DNA]</scope>
    <source>
        <strain evidence="2">IAEA</strain>
    </source>
</reference>
<organism evidence="1 2">
    <name type="scientific">Glossina brevipalpis</name>
    <dbReference type="NCBI Taxonomy" id="37001"/>
    <lineage>
        <taxon>Eukaryota</taxon>
        <taxon>Metazoa</taxon>
        <taxon>Ecdysozoa</taxon>
        <taxon>Arthropoda</taxon>
        <taxon>Hexapoda</taxon>
        <taxon>Insecta</taxon>
        <taxon>Pterygota</taxon>
        <taxon>Neoptera</taxon>
        <taxon>Endopterygota</taxon>
        <taxon>Diptera</taxon>
        <taxon>Brachycera</taxon>
        <taxon>Muscomorpha</taxon>
        <taxon>Hippoboscoidea</taxon>
        <taxon>Glossinidae</taxon>
        <taxon>Glossina</taxon>
    </lineage>
</organism>
<evidence type="ECO:0000313" key="1">
    <source>
        <dbReference type="EnsemblMetazoa" id="GBRI007010-PA"/>
    </source>
</evidence>
<evidence type="ECO:0000313" key="2">
    <source>
        <dbReference type="Proteomes" id="UP000091820"/>
    </source>
</evidence>
<reference evidence="1" key="2">
    <citation type="submission" date="2020-05" db="UniProtKB">
        <authorList>
            <consortium name="EnsemblMetazoa"/>
        </authorList>
    </citation>
    <scope>IDENTIFICATION</scope>
    <source>
        <strain evidence="1">IAEA</strain>
    </source>
</reference>
<proteinExistence type="predicted"/>
<dbReference type="VEuPathDB" id="VectorBase:GBRI007010"/>
<protein>
    <submittedName>
        <fullName evidence="1">Uncharacterized protein</fullName>
    </submittedName>
</protein>
<dbReference type="Proteomes" id="UP000091820">
    <property type="component" value="Unassembled WGS sequence"/>
</dbReference>
<dbReference type="EnsemblMetazoa" id="GBRI007010-RA">
    <property type="protein sequence ID" value="GBRI007010-PA"/>
    <property type="gene ID" value="GBRI007010"/>
</dbReference>
<dbReference type="AlphaFoldDB" id="A0A1A9W5G7"/>